<feature type="transmembrane region" description="Helical" evidence="1">
    <location>
        <begin position="161"/>
        <end position="184"/>
    </location>
</feature>
<keyword evidence="3" id="KW-1185">Reference proteome</keyword>
<evidence type="ECO:0000313" key="3">
    <source>
        <dbReference type="Proteomes" id="UP000237839"/>
    </source>
</evidence>
<dbReference type="EMBL" id="PUGF01000014">
    <property type="protein sequence ID" value="PRC92259.1"/>
    <property type="molecule type" value="Genomic_DNA"/>
</dbReference>
<protein>
    <recommendedName>
        <fullName evidence="4">Peptidase M50B-like</fullName>
    </recommendedName>
</protein>
<sequence length="192" mass="22197">MKLMKNAPSILNVLYSTLTAKYWKKRPESHEIIVLALLLVFMSYKMMHTGWVPLLDWATLTIHEAGHPIIGMLLGNRMMVYGGSLFQLIFPLVFVWHFARQDQALGYCFAISWEASSLHALGRYVADARAQELPLVGNGDRIHDWNEILGRWNLLDYDRLLGGWLYVLCWMLMACCFFMLWNLWRALGDAGE</sequence>
<evidence type="ECO:0000256" key="1">
    <source>
        <dbReference type="SAM" id="Phobius"/>
    </source>
</evidence>
<keyword evidence="1" id="KW-0472">Membrane</keyword>
<comment type="caution">
    <text evidence="2">The sequence shown here is derived from an EMBL/GenBank/DDBJ whole genome shotgun (WGS) entry which is preliminary data.</text>
</comment>
<reference evidence="2 3" key="1">
    <citation type="submission" date="2018-02" db="EMBL/GenBank/DDBJ databases">
        <title>Solimicrobium silvestre gen. nov., sp. nov., isolated from alpine forest soil.</title>
        <authorList>
            <person name="Margesin R."/>
            <person name="Albuquerque L."/>
            <person name="Zhang D.-C."/>
            <person name="Froufe H.J.C."/>
            <person name="Severino R."/>
            <person name="Roxo I."/>
            <person name="Egas C."/>
            <person name="Da Costa M.S."/>
        </authorList>
    </citation>
    <scope>NUCLEOTIDE SEQUENCE [LARGE SCALE GENOMIC DNA]</scope>
    <source>
        <strain evidence="2 3">S20-91</strain>
    </source>
</reference>
<feature type="transmembrane region" description="Helical" evidence="1">
    <location>
        <begin position="78"/>
        <end position="99"/>
    </location>
</feature>
<gene>
    <name evidence="2" type="ORF">S2091_2918</name>
</gene>
<evidence type="ECO:0008006" key="4">
    <source>
        <dbReference type="Google" id="ProtNLM"/>
    </source>
</evidence>
<feature type="transmembrane region" description="Helical" evidence="1">
    <location>
        <begin position="32"/>
        <end position="51"/>
    </location>
</feature>
<name>A0A2S9GX13_9BURK</name>
<keyword evidence="1" id="KW-1133">Transmembrane helix</keyword>
<accession>A0A2S9GX13</accession>
<dbReference type="AlphaFoldDB" id="A0A2S9GX13"/>
<keyword evidence="1" id="KW-0812">Transmembrane</keyword>
<proteinExistence type="predicted"/>
<dbReference type="Proteomes" id="UP000237839">
    <property type="component" value="Unassembled WGS sequence"/>
</dbReference>
<organism evidence="2 3">
    <name type="scientific">Solimicrobium silvestre</name>
    <dbReference type="NCBI Taxonomy" id="2099400"/>
    <lineage>
        <taxon>Bacteria</taxon>
        <taxon>Pseudomonadati</taxon>
        <taxon>Pseudomonadota</taxon>
        <taxon>Betaproteobacteria</taxon>
        <taxon>Burkholderiales</taxon>
        <taxon>Oxalobacteraceae</taxon>
        <taxon>Solimicrobium</taxon>
    </lineage>
</organism>
<evidence type="ECO:0000313" key="2">
    <source>
        <dbReference type="EMBL" id="PRC92259.1"/>
    </source>
</evidence>